<sequence length="390" mass="43696">MGTENSGRYPRLTAEEKKRMISLIADGMRADDVAQGLGRSPSIVRRVVVSVGGVARRQSWDPSPARLSAGEREEIRRGLDAGSSLRAIARGLGRAPSTVSREVAANGGRHGYAGWRAHRRACDLARRPKVAKLAGCARLRAQVEEWLECEQWSPTQISARLRIEFPYDPMMRVSPETIYQSLYVQGRGALRKELAACLRTGRAIRRNRSRLSTRRGIPDKLMISERPAEVEDRAVPGHWEGDLIIGKQGRSAVGTLVERWSRYVVLLHLDGDHAAETVRDAMTAKIKTLPEHLVKSITWDQGTEMAQHRQFTIDTGIQVFFCDPHSPWQRGSNENTNGLLRQWMPKGTDLSVFTEADLDAFAYKLNNRPRQTLDWMKPSEVFALAVAPTN</sequence>
<dbReference type="EMBL" id="CAEZXS010000063">
    <property type="protein sequence ID" value="CAB4695859.1"/>
    <property type="molecule type" value="Genomic_DNA"/>
</dbReference>
<evidence type="ECO:0000256" key="1">
    <source>
        <dbReference type="ARBA" id="ARBA00023172"/>
    </source>
</evidence>
<dbReference type="GO" id="GO:0006310">
    <property type="term" value="P:DNA recombination"/>
    <property type="evidence" value="ECO:0007669"/>
    <property type="project" value="UniProtKB-KW"/>
</dbReference>
<name>A0A6J6PAK3_9ZZZZ</name>
<dbReference type="GO" id="GO:0005829">
    <property type="term" value="C:cytosol"/>
    <property type="evidence" value="ECO:0007669"/>
    <property type="project" value="TreeGrafter"/>
</dbReference>
<dbReference type="GO" id="GO:0004803">
    <property type="term" value="F:transposase activity"/>
    <property type="evidence" value="ECO:0007669"/>
    <property type="project" value="TreeGrafter"/>
</dbReference>
<evidence type="ECO:0000259" key="2">
    <source>
        <dbReference type="PROSITE" id="PS50994"/>
    </source>
</evidence>
<evidence type="ECO:0000313" key="3">
    <source>
        <dbReference type="EMBL" id="CAB4695859.1"/>
    </source>
</evidence>
<dbReference type="AlphaFoldDB" id="A0A6J6PAK3"/>
<dbReference type="SUPFAM" id="SSF53098">
    <property type="entry name" value="Ribonuclease H-like"/>
    <property type="match status" value="1"/>
</dbReference>
<dbReference type="PANTHER" id="PTHR10948">
    <property type="entry name" value="TRANSPOSASE"/>
    <property type="match status" value="1"/>
</dbReference>
<dbReference type="GO" id="GO:0032196">
    <property type="term" value="P:transposition"/>
    <property type="evidence" value="ECO:0007669"/>
    <property type="project" value="TreeGrafter"/>
</dbReference>
<dbReference type="GO" id="GO:0015074">
    <property type="term" value="P:DNA integration"/>
    <property type="evidence" value="ECO:0007669"/>
    <property type="project" value="InterPro"/>
</dbReference>
<proteinExistence type="predicted"/>
<dbReference type="Gene3D" id="3.30.420.10">
    <property type="entry name" value="Ribonuclease H-like superfamily/Ribonuclease H"/>
    <property type="match status" value="1"/>
</dbReference>
<feature type="domain" description="Integrase catalytic" evidence="2">
    <location>
        <begin position="223"/>
        <end position="386"/>
    </location>
</feature>
<gene>
    <name evidence="3" type="ORF">UFOPK2582_00679</name>
</gene>
<dbReference type="InterPro" id="IPR053392">
    <property type="entry name" value="Transposase_IS30-like"/>
</dbReference>
<dbReference type="InterPro" id="IPR036397">
    <property type="entry name" value="RNaseH_sf"/>
</dbReference>
<dbReference type="Pfam" id="PF00665">
    <property type="entry name" value="rve"/>
    <property type="match status" value="1"/>
</dbReference>
<accession>A0A6J6PAK3</accession>
<dbReference type="Pfam" id="PF13936">
    <property type="entry name" value="HTH_38"/>
    <property type="match status" value="1"/>
</dbReference>
<dbReference type="PROSITE" id="PS50994">
    <property type="entry name" value="INTEGRASE"/>
    <property type="match status" value="1"/>
</dbReference>
<dbReference type="InterPro" id="IPR001584">
    <property type="entry name" value="Integrase_cat-core"/>
</dbReference>
<organism evidence="3">
    <name type="scientific">freshwater metagenome</name>
    <dbReference type="NCBI Taxonomy" id="449393"/>
    <lineage>
        <taxon>unclassified sequences</taxon>
        <taxon>metagenomes</taxon>
        <taxon>ecological metagenomes</taxon>
    </lineage>
</organism>
<dbReference type="PANTHER" id="PTHR10948:SF23">
    <property type="entry name" value="TRANSPOSASE INSI FOR INSERTION SEQUENCE ELEMENT IS30A-RELATED"/>
    <property type="match status" value="1"/>
</dbReference>
<dbReference type="InterPro" id="IPR012337">
    <property type="entry name" value="RNaseH-like_sf"/>
</dbReference>
<dbReference type="NCBIfam" id="NF033563">
    <property type="entry name" value="transpos_IS30"/>
    <property type="match status" value="1"/>
</dbReference>
<dbReference type="InterPro" id="IPR025246">
    <property type="entry name" value="IS30-like_HTH"/>
</dbReference>
<reference evidence="3" key="1">
    <citation type="submission" date="2020-05" db="EMBL/GenBank/DDBJ databases">
        <authorList>
            <person name="Chiriac C."/>
            <person name="Salcher M."/>
            <person name="Ghai R."/>
            <person name="Kavagutti S V."/>
        </authorList>
    </citation>
    <scope>NUCLEOTIDE SEQUENCE</scope>
</reference>
<keyword evidence="1" id="KW-0233">DNA recombination</keyword>
<protein>
    <submittedName>
        <fullName evidence="3">Unannotated protein</fullName>
    </submittedName>
</protein>
<dbReference type="InterPro" id="IPR051917">
    <property type="entry name" value="Transposase-Integrase"/>
</dbReference>
<dbReference type="GO" id="GO:0003676">
    <property type="term" value="F:nucleic acid binding"/>
    <property type="evidence" value="ECO:0007669"/>
    <property type="project" value="InterPro"/>
</dbReference>